<feature type="signal peptide" evidence="2">
    <location>
        <begin position="1"/>
        <end position="31"/>
    </location>
</feature>
<evidence type="ECO:0000313" key="3">
    <source>
        <dbReference type="EMBL" id="KAG2588504.1"/>
    </source>
</evidence>
<dbReference type="PANTHER" id="PTHR11802">
    <property type="entry name" value="SERINE PROTEASE FAMILY S10 SERINE CARBOXYPEPTIDASE"/>
    <property type="match status" value="1"/>
</dbReference>
<sequence>MASSSSAANQRRRPLFPILVALSLLPAAVLAATRGEQEGDRVRFLPGQPSRPPVSQFAGYVTVNEHSGRALFYWFFEAHMSPAQEPLLLWLNGAASEMGPLLVNGNGTGLEFNKFAWTREANLLFLESPVGVGFLYSNTTSDLDSMDDGFVAEDTYTFLVNWFNRFPHYAGHYVPQLAEMVYERNKHLEMNQHINLKGFIVGNAVTDDYYDEKGLVEFAWSHSVISDQLYQHVKNVCNFRTIFFTGECTHAMNLVYTQYDKIDIYNVYAPKCNTDESALLSSSSDSTIEKTAKKKFRRLRMYSGYDPCYSTHIEDYLNMIEDRRWSICSYSIFDNYDDNLFTVRPLYSKLVKTGLRVWVYSGDMDGRVPVIDHRTTVHLPLLPPLWLVALLLPVGAAVRLHLLLGPVILAAGHLLCY</sequence>
<reference evidence="3" key="1">
    <citation type="submission" date="2020-05" db="EMBL/GenBank/DDBJ databases">
        <title>WGS assembly of Panicum virgatum.</title>
        <authorList>
            <person name="Lovell J.T."/>
            <person name="Jenkins J."/>
            <person name="Shu S."/>
            <person name="Juenger T.E."/>
            <person name="Schmutz J."/>
        </authorList>
    </citation>
    <scope>NUCLEOTIDE SEQUENCE</scope>
    <source>
        <strain evidence="3">AP13</strain>
    </source>
</reference>
<keyword evidence="4" id="KW-1185">Reference proteome</keyword>
<proteinExistence type="inferred from homology"/>
<dbReference type="GO" id="GO:0004185">
    <property type="term" value="F:serine-type carboxypeptidase activity"/>
    <property type="evidence" value="ECO:0007669"/>
    <property type="project" value="InterPro"/>
</dbReference>
<dbReference type="Proteomes" id="UP000823388">
    <property type="component" value="Chromosome 5N"/>
</dbReference>
<dbReference type="SUPFAM" id="SSF53474">
    <property type="entry name" value="alpha/beta-Hydrolases"/>
    <property type="match status" value="1"/>
</dbReference>
<dbReference type="GO" id="GO:0005773">
    <property type="term" value="C:vacuole"/>
    <property type="evidence" value="ECO:0007669"/>
    <property type="project" value="TreeGrafter"/>
</dbReference>
<name>A0A8T0RSW7_PANVG</name>
<feature type="chain" id="PRO_5035793807" description="Carboxypeptidase" evidence="2">
    <location>
        <begin position="32"/>
        <end position="417"/>
    </location>
</feature>
<evidence type="ECO:0000256" key="1">
    <source>
        <dbReference type="ARBA" id="ARBA00009431"/>
    </source>
</evidence>
<dbReference type="Pfam" id="PF00450">
    <property type="entry name" value="Peptidase_S10"/>
    <property type="match status" value="1"/>
</dbReference>
<dbReference type="PANTHER" id="PTHR11802:SF243">
    <property type="entry name" value="CARBOXYPEPTIDASE"/>
    <property type="match status" value="1"/>
</dbReference>
<accession>A0A8T0RSW7</accession>
<keyword evidence="2" id="KW-0732">Signal</keyword>
<dbReference type="InterPro" id="IPR029058">
    <property type="entry name" value="AB_hydrolase_fold"/>
</dbReference>
<dbReference type="PRINTS" id="PR00724">
    <property type="entry name" value="CRBOXYPTASEC"/>
</dbReference>
<protein>
    <recommendedName>
        <fullName evidence="5">Carboxypeptidase</fullName>
    </recommendedName>
</protein>
<dbReference type="GO" id="GO:0006508">
    <property type="term" value="P:proteolysis"/>
    <property type="evidence" value="ECO:0007669"/>
    <property type="project" value="InterPro"/>
</dbReference>
<dbReference type="EMBL" id="CM029046">
    <property type="protein sequence ID" value="KAG2588504.1"/>
    <property type="molecule type" value="Genomic_DNA"/>
</dbReference>
<comment type="similarity">
    <text evidence="1">Belongs to the peptidase S10 family.</text>
</comment>
<evidence type="ECO:0000256" key="2">
    <source>
        <dbReference type="SAM" id="SignalP"/>
    </source>
</evidence>
<dbReference type="Gene3D" id="3.40.50.1820">
    <property type="entry name" value="alpha/beta hydrolase"/>
    <property type="match status" value="1"/>
</dbReference>
<evidence type="ECO:0008006" key="5">
    <source>
        <dbReference type="Google" id="ProtNLM"/>
    </source>
</evidence>
<organism evidence="3 4">
    <name type="scientific">Panicum virgatum</name>
    <name type="common">Blackwell switchgrass</name>
    <dbReference type="NCBI Taxonomy" id="38727"/>
    <lineage>
        <taxon>Eukaryota</taxon>
        <taxon>Viridiplantae</taxon>
        <taxon>Streptophyta</taxon>
        <taxon>Embryophyta</taxon>
        <taxon>Tracheophyta</taxon>
        <taxon>Spermatophyta</taxon>
        <taxon>Magnoliopsida</taxon>
        <taxon>Liliopsida</taxon>
        <taxon>Poales</taxon>
        <taxon>Poaceae</taxon>
        <taxon>PACMAD clade</taxon>
        <taxon>Panicoideae</taxon>
        <taxon>Panicodae</taxon>
        <taxon>Paniceae</taxon>
        <taxon>Panicinae</taxon>
        <taxon>Panicum</taxon>
        <taxon>Panicum sect. Hiantes</taxon>
    </lineage>
</organism>
<gene>
    <name evidence="3" type="ORF">PVAP13_5NG343100</name>
</gene>
<evidence type="ECO:0000313" key="4">
    <source>
        <dbReference type="Proteomes" id="UP000823388"/>
    </source>
</evidence>
<dbReference type="InterPro" id="IPR001563">
    <property type="entry name" value="Peptidase_S10"/>
</dbReference>
<dbReference type="Gene3D" id="3.40.50.12670">
    <property type="match status" value="1"/>
</dbReference>
<comment type="caution">
    <text evidence="3">The sequence shown here is derived from an EMBL/GenBank/DDBJ whole genome shotgun (WGS) entry which is preliminary data.</text>
</comment>
<dbReference type="AlphaFoldDB" id="A0A8T0RSW7"/>